<reference evidence="3" key="1">
    <citation type="journal article" date="2020" name="Plant Biotechnol. J.">
        <title>The pomegranate (Punica granatum L.) draft genome dissects genetic divergence between soft- and hard-seeded cultivars.</title>
        <authorList>
            <person name="Luo X."/>
            <person name="Li H."/>
            <person name="Wu Z."/>
            <person name="Yao W."/>
            <person name="Zhao P."/>
            <person name="Cao D."/>
            <person name="Yu H."/>
            <person name="Li K."/>
            <person name="Poudel K."/>
            <person name="Zhao D."/>
            <person name="Zhang F."/>
            <person name="Xia X."/>
            <person name="Chen L."/>
            <person name="Wang Q."/>
            <person name="Jing D."/>
            <person name="Cao S."/>
        </authorList>
    </citation>
    <scope>NUCLEOTIDE SEQUENCE [LARGE SCALE GENOMIC DNA]</scope>
    <source>
        <strain evidence="3">cv. Tunisia</strain>
    </source>
</reference>
<dbReference type="GO" id="GO:0016787">
    <property type="term" value="F:hydrolase activity"/>
    <property type="evidence" value="ECO:0007669"/>
    <property type="project" value="UniProtKB-KW"/>
</dbReference>
<evidence type="ECO:0000259" key="2">
    <source>
        <dbReference type="Pfam" id="PF03629"/>
    </source>
</evidence>
<feature type="domain" description="Sialate O-acetylesterase" evidence="2">
    <location>
        <begin position="5"/>
        <end position="116"/>
    </location>
</feature>
<dbReference type="RefSeq" id="XP_031396110.1">
    <property type="nucleotide sequence ID" value="XM_031540250.1"/>
</dbReference>
<evidence type="ECO:0000256" key="1">
    <source>
        <dbReference type="ARBA" id="ARBA00022801"/>
    </source>
</evidence>
<organism evidence="3 4">
    <name type="scientific">Punica granatum</name>
    <name type="common">Pomegranate</name>
    <dbReference type="NCBI Taxonomy" id="22663"/>
    <lineage>
        <taxon>Eukaryota</taxon>
        <taxon>Viridiplantae</taxon>
        <taxon>Streptophyta</taxon>
        <taxon>Embryophyta</taxon>
        <taxon>Tracheophyta</taxon>
        <taxon>Spermatophyta</taxon>
        <taxon>Magnoliopsida</taxon>
        <taxon>eudicotyledons</taxon>
        <taxon>Gunneridae</taxon>
        <taxon>Pentapetalae</taxon>
        <taxon>rosids</taxon>
        <taxon>malvids</taxon>
        <taxon>Myrtales</taxon>
        <taxon>Lythraceae</taxon>
        <taxon>Punica</taxon>
    </lineage>
</organism>
<proteinExistence type="predicted"/>
<name>A0A6P8DI05_PUNGR</name>
<evidence type="ECO:0000313" key="4">
    <source>
        <dbReference type="RefSeq" id="XP_031396110.1"/>
    </source>
</evidence>
<dbReference type="InterPro" id="IPR036514">
    <property type="entry name" value="SGNH_hydro_sf"/>
</dbReference>
<reference evidence="4" key="2">
    <citation type="submission" date="2025-08" db="UniProtKB">
        <authorList>
            <consortium name="RefSeq"/>
        </authorList>
    </citation>
    <scope>IDENTIFICATION</scope>
    <source>
        <tissue evidence="4">Leaf</tissue>
    </source>
</reference>
<dbReference type="Pfam" id="PF03629">
    <property type="entry name" value="SASA"/>
    <property type="match status" value="1"/>
</dbReference>
<dbReference type="SUPFAM" id="SSF52266">
    <property type="entry name" value="SGNH hydrolase"/>
    <property type="match status" value="1"/>
</dbReference>
<dbReference type="OrthoDB" id="42638at2759"/>
<keyword evidence="3" id="KW-1185">Reference proteome</keyword>
<dbReference type="Gene3D" id="3.40.50.1110">
    <property type="entry name" value="SGNH hydrolase"/>
    <property type="match status" value="1"/>
</dbReference>
<dbReference type="AlphaFoldDB" id="A0A6P8DI05"/>
<gene>
    <name evidence="4" type="primary">LOC116207340</name>
</gene>
<evidence type="ECO:0000313" key="3">
    <source>
        <dbReference type="Proteomes" id="UP000515151"/>
    </source>
</evidence>
<dbReference type="PANTHER" id="PTHR31988:SF19">
    <property type="entry name" value="9-O-ACETYL-N-ACETYLNEURAMINIC ACID DEACETYLASE-RELATED"/>
    <property type="match status" value="1"/>
</dbReference>
<dbReference type="GeneID" id="116207340"/>
<accession>A0A6P8DI05</accession>
<keyword evidence="1" id="KW-0378">Hydrolase</keyword>
<sequence>MGQPVTRIGPAMPFSKRILEQNPKYGTIELVPCALNGSSISRWQRGRDVYGNMTARAEAAVKNGGKIEALLWWQGGADSDNIDKAHKYKEDLTKSFQDIRADLKLPELLIIQVVILYWIDPRGTVVIERPKCGERRPPCPALGS</sequence>
<dbReference type="PANTHER" id="PTHR31988">
    <property type="entry name" value="ESTERASE, PUTATIVE (DUF303)-RELATED"/>
    <property type="match status" value="1"/>
</dbReference>
<protein>
    <submittedName>
        <fullName evidence="4">Probable carbohydrate esterase At4g34215</fullName>
    </submittedName>
</protein>
<dbReference type="Proteomes" id="UP000515151">
    <property type="component" value="Chromosome 5"/>
</dbReference>
<dbReference type="InterPro" id="IPR052940">
    <property type="entry name" value="Carb_Esterase_6"/>
</dbReference>
<dbReference type="InterPro" id="IPR005181">
    <property type="entry name" value="SASA"/>
</dbReference>